<accession>A0AAD3HI29</accession>
<name>A0AAD3HI29_9CHLO</name>
<evidence type="ECO:0000313" key="2">
    <source>
        <dbReference type="EMBL" id="GFR41135.1"/>
    </source>
</evidence>
<dbReference type="Proteomes" id="UP001054857">
    <property type="component" value="Unassembled WGS sequence"/>
</dbReference>
<dbReference type="EMBL" id="BMAR01000001">
    <property type="protein sequence ID" value="GFR41135.1"/>
    <property type="molecule type" value="Genomic_DNA"/>
</dbReference>
<sequence>MPSSCPHALPTPSRPPHTPSQDELLQGSGLRPEALHMAPEQVEQSLKVKLGQIQEDTTDHNFNYSSLSREAVLASRLSAASKQLLTAPTLPLFIRAALDHVAQHTAELQQLRAPAGAKNQEPEEGGKAPSPQRRGGRGGAGAGGGVSRRGGSTAPGGGGGSGTDAGDEDGGSSTQDGSSSSRGSTEMGGGWTGRGGVGGAGGRGGRGHATAAAAAQAAAEAAAALEAEQWRLPPPKQARTVTLRRQDVMVTEEWMTNFVQQMEAIERSTPDGPPDGSPPLPPLPPGDMDAGAYVRSRLERLWSVLGMPPQMRLDMVLHFTARERALTFATSLELWETAATAVLAREAHVEALVAVQREMEAGAAERLSLEAVSGLCCRLLAQTRWVEVLSRRLAVEAGWELTRGGQPYPGPEVITAGHLRVFLEQLRAATQVSGLRP</sequence>
<gene>
    <name evidence="2" type="ORF">Agub_g1783</name>
</gene>
<protein>
    <submittedName>
        <fullName evidence="2">Uncharacterized protein</fullName>
    </submittedName>
</protein>
<proteinExistence type="predicted"/>
<comment type="caution">
    <text evidence="2">The sequence shown here is derived from an EMBL/GenBank/DDBJ whole genome shotgun (WGS) entry which is preliminary data.</text>
</comment>
<feature type="compositionally biased region" description="Pro residues" evidence="1">
    <location>
        <begin position="271"/>
        <end position="285"/>
    </location>
</feature>
<dbReference type="PANTHER" id="PTHR16078:SF1">
    <property type="entry name" value="COILED-COIL DOMAIN-CONTAINING PROTEIN 87"/>
    <property type="match status" value="1"/>
</dbReference>
<evidence type="ECO:0000313" key="3">
    <source>
        <dbReference type="Proteomes" id="UP001054857"/>
    </source>
</evidence>
<feature type="compositionally biased region" description="Low complexity" evidence="1">
    <location>
        <begin position="171"/>
        <end position="185"/>
    </location>
</feature>
<dbReference type="PANTHER" id="PTHR16078">
    <property type="entry name" value="COILED-COIL DOMAIN-CONTAINING PROTEIN 87"/>
    <property type="match status" value="1"/>
</dbReference>
<feature type="region of interest" description="Disordered" evidence="1">
    <location>
        <begin position="112"/>
        <end position="211"/>
    </location>
</feature>
<keyword evidence="3" id="KW-1185">Reference proteome</keyword>
<dbReference type="InterPro" id="IPR037383">
    <property type="entry name" value="CCDC87"/>
</dbReference>
<feature type="region of interest" description="Disordered" evidence="1">
    <location>
        <begin position="1"/>
        <end position="28"/>
    </location>
</feature>
<feature type="region of interest" description="Disordered" evidence="1">
    <location>
        <begin position="266"/>
        <end position="288"/>
    </location>
</feature>
<organism evidence="2 3">
    <name type="scientific">Astrephomene gubernaculifera</name>
    <dbReference type="NCBI Taxonomy" id="47775"/>
    <lineage>
        <taxon>Eukaryota</taxon>
        <taxon>Viridiplantae</taxon>
        <taxon>Chlorophyta</taxon>
        <taxon>core chlorophytes</taxon>
        <taxon>Chlorophyceae</taxon>
        <taxon>CS clade</taxon>
        <taxon>Chlamydomonadales</taxon>
        <taxon>Astrephomenaceae</taxon>
        <taxon>Astrephomene</taxon>
    </lineage>
</organism>
<reference evidence="2 3" key="1">
    <citation type="journal article" date="2021" name="Sci. Rep.">
        <title>Genome sequencing of the multicellular alga Astrephomene provides insights into convergent evolution of germ-soma differentiation.</title>
        <authorList>
            <person name="Yamashita S."/>
            <person name="Yamamoto K."/>
            <person name="Matsuzaki R."/>
            <person name="Suzuki S."/>
            <person name="Yamaguchi H."/>
            <person name="Hirooka S."/>
            <person name="Minakuchi Y."/>
            <person name="Miyagishima S."/>
            <person name="Kawachi M."/>
            <person name="Toyoda A."/>
            <person name="Nozaki H."/>
        </authorList>
    </citation>
    <scope>NUCLEOTIDE SEQUENCE [LARGE SCALE GENOMIC DNA]</scope>
    <source>
        <strain evidence="2 3">NIES-4017</strain>
    </source>
</reference>
<dbReference type="AlphaFoldDB" id="A0AAD3HI29"/>
<feature type="compositionally biased region" description="Gly residues" evidence="1">
    <location>
        <begin position="186"/>
        <end position="204"/>
    </location>
</feature>
<evidence type="ECO:0000256" key="1">
    <source>
        <dbReference type="SAM" id="MobiDB-lite"/>
    </source>
</evidence>
<feature type="compositionally biased region" description="Gly residues" evidence="1">
    <location>
        <begin position="137"/>
        <end position="163"/>
    </location>
</feature>